<dbReference type="AlphaFoldDB" id="A0A7S0GLI3"/>
<accession>A0A7S0GLI3</accession>
<dbReference type="SUPFAM" id="SSF53335">
    <property type="entry name" value="S-adenosyl-L-methionine-dependent methyltransferases"/>
    <property type="match status" value="1"/>
</dbReference>
<dbReference type="EMBL" id="HBEL01051561">
    <property type="protein sequence ID" value="CAD8427446.1"/>
    <property type="molecule type" value="Transcribed_RNA"/>
</dbReference>
<organism evidence="2">
    <name type="scientific">Proboscia inermis</name>
    <dbReference type="NCBI Taxonomy" id="420281"/>
    <lineage>
        <taxon>Eukaryota</taxon>
        <taxon>Sar</taxon>
        <taxon>Stramenopiles</taxon>
        <taxon>Ochrophyta</taxon>
        <taxon>Bacillariophyta</taxon>
        <taxon>Coscinodiscophyceae</taxon>
        <taxon>Rhizosoleniophycidae</taxon>
        <taxon>Rhizosoleniales</taxon>
        <taxon>Rhizosoleniaceae</taxon>
        <taxon>Proboscia</taxon>
    </lineage>
</organism>
<gene>
    <name evidence="2" type="ORF">PINE0816_LOCUS23611</name>
</gene>
<dbReference type="Pfam" id="PF08241">
    <property type="entry name" value="Methyltransf_11"/>
    <property type="match status" value="1"/>
</dbReference>
<dbReference type="InterPro" id="IPR013216">
    <property type="entry name" value="Methyltransf_11"/>
</dbReference>
<dbReference type="GO" id="GO:0008757">
    <property type="term" value="F:S-adenosylmethionine-dependent methyltransferase activity"/>
    <property type="evidence" value="ECO:0007669"/>
    <property type="project" value="InterPro"/>
</dbReference>
<reference evidence="2" key="1">
    <citation type="submission" date="2021-01" db="EMBL/GenBank/DDBJ databases">
        <authorList>
            <person name="Corre E."/>
            <person name="Pelletier E."/>
            <person name="Niang G."/>
            <person name="Scheremetjew M."/>
            <person name="Finn R."/>
            <person name="Kale V."/>
            <person name="Holt S."/>
            <person name="Cochrane G."/>
            <person name="Meng A."/>
            <person name="Brown T."/>
            <person name="Cohen L."/>
        </authorList>
    </citation>
    <scope>NUCLEOTIDE SEQUENCE</scope>
    <source>
        <strain evidence="2">CCAP1064/1</strain>
    </source>
</reference>
<evidence type="ECO:0000313" key="2">
    <source>
        <dbReference type="EMBL" id="CAD8427446.1"/>
    </source>
</evidence>
<protein>
    <recommendedName>
        <fullName evidence="1">Methyltransferase type 11 domain-containing protein</fullName>
    </recommendedName>
</protein>
<dbReference type="Gene3D" id="3.40.50.150">
    <property type="entry name" value="Vaccinia Virus protein VP39"/>
    <property type="match status" value="1"/>
</dbReference>
<sequence>MIAGVVAAVALAIAATIVVPQSPFYLGFFFSAKYRSETLRAPGKGLSGTIARRLMTDVNKETSSHIVHNFLDVKQGQTVIELGPGSGHALRPILDSGPPSRTIGIEISPAFRDELDSIFRNEIESGVLEISGQDAVLFMKEHIQDASVDRIMASNVIYFLNPLSKYLDEFYRVLKPGGYAVFGVKDLAKKGDPSVFVNLDWDNCITKMEDAGFTAKKEPLHLDGDATYFPLVAVRN</sequence>
<name>A0A7S0GLI3_9STRA</name>
<dbReference type="InterPro" id="IPR029063">
    <property type="entry name" value="SAM-dependent_MTases_sf"/>
</dbReference>
<proteinExistence type="predicted"/>
<evidence type="ECO:0000259" key="1">
    <source>
        <dbReference type="Pfam" id="PF08241"/>
    </source>
</evidence>
<dbReference type="CDD" id="cd02440">
    <property type="entry name" value="AdoMet_MTases"/>
    <property type="match status" value="1"/>
</dbReference>
<feature type="domain" description="Methyltransferase type 11" evidence="1">
    <location>
        <begin position="81"/>
        <end position="182"/>
    </location>
</feature>